<dbReference type="SUPFAM" id="SSF51735">
    <property type="entry name" value="NAD(P)-binding Rossmann-fold domains"/>
    <property type="match status" value="1"/>
</dbReference>
<reference evidence="4 5" key="1">
    <citation type="journal article" date="2007" name="Proc. Natl. Acad. Sci. U.S.A.">
        <title>Characterization of a marine gammaproteobacterium capable of aerobic anoxygenic photosynthesis.</title>
        <authorList>
            <person name="Fuchs B.M."/>
            <person name="Spring S."/>
            <person name="Teeling H."/>
            <person name="Quast C."/>
            <person name="Wulf J."/>
            <person name="Schattenhofer M."/>
            <person name="Yan S."/>
            <person name="Ferriera S."/>
            <person name="Johnson J."/>
            <person name="Glockner F.O."/>
            <person name="Amann R."/>
        </authorList>
    </citation>
    <scope>NUCLEOTIDE SEQUENCE [LARGE SCALE GENOMIC DNA]</scope>
    <source>
        <strain evidence="4">KT71</strain>
    </source>
</reference>
<dbReference type="GO" id="GO:0003978">
    <property type="term" value="F:UDP-glucose 4-epimerase activity"/>
    <property type="evidence" value="ECO:0007669"/>
    <property type="project" value="UniProtKB-EC"/>
</dbReference>
<evidence type="ECO:0000256" key="2">
    <source>
        <dbReference type="ARBA" id="ARBA00007637"/>
    </source>
</evidence>
<dbReference type="HOGENOM" id="CLU_007383_1_7_6"/>
<dbReference type="RefSeq" id="WP_008293687.1">
    <property type="nucleotide sequence ID" value="NZ_CM002299.1"/>
</dbReference>
<dbReference type="Proteomes" id="UP000019205">
    <property type="component" value="Chromosome"/>
</dbReference>
<keyword evidence="5" id="KW-1185">Reference proteome</keyword>
<evidence type="ECO:0000256" key="1">
    <source>
        <dbReference type="ARBA" id="ARBA00005125"/>
    </source>
</evidence>
<evidence type="ECO:0000259" key="3">
    <source>
        <dbReference type="Pfam" id="PF01370"/>
    </source>
</evidence>
<comment type="pathway">
    <text evidence="1">Bacterial outer membrane biogenesis; LPS O-antigen biosynthesis.</text>
</comment>
<keyword evidence="4" id="KW-0413">Isomerase</keyword>
<comment type="similarity">
    <text evidence="2">Belongs to the NAD(P)-dependent epimerase/dehydratase family.</text>
</comment>
<reference evidence="4 5" key="2">
    <citation type="journal article" date="2009" name="PLoS ONE">
        <title>The photosynthetic apparatus and its regulation in the aerobic gammaproteobacterium Congregibacter litoralis gen. nov., sp. nov.</title>
        <authorList>
            <person name="Spring S."/>
            <person name="Lunsdorf H."/>
            <person name="Fuchs B.M."/>
            <person name="Tindall B.J."/>
        </authorList>
    </citation>
    <scope>NUCLEOTIDE SEQUENCE [LARGE SCALE GENOMIC DNA]</scope>
    <source>
        <strain evidence="4">KT71</strain>
    </source>
</reference>
<dbReference type="InterPro" id="IPR036291">
    <property type="entry name" value="NAD(P)-bd_dom_sf"/>
</dbReference>
<dbReference type="EMBL" id="AAOA02000004">
    <property type="protein sequence ID" value="EAQ96620.1"/>
    <property type="molecule type" value="Genomic_DNA"/>
</dbReference>
<protein>
    <submittedName>
        <fullName evidence="4">Nucleoside-diphosphate-sugar epimerase</fullName>
        <ecNumber evidence="4">5.1.3.2</ecNumber>
    </submittedName>
</protein>
<evidence type="ECO:0000313" key="4">
    <source>
        <dbReference type="EMBL" id="EAQ96620.1"/>
    </source>
</evidence>
<organism evidence="4 5">
    <name type="scientific">Congregibacter litoralis KT71</name>
    <dbReference type="NCBI Taxonomy" id="314285"/>
    <lineage>
        <taxon>Bacteria</taxon>
        <taxon>Pseudomonadati</taxon>
        <taxon>Pseudomonadota</taxon>
        <taxon>Gammaproteobacteria</taxon>
        <taxon>Cellvibrionales</taxon>
        <taxon>Halieaceae</taxon>
        <taxon>Congregibacter</taxon>
    </lineage>
</organism>
<proteinExistence type="inferred from homology"/>
<accession>A4AB66</accession>
<dbReference type="Pfam" id="PF01370">
    <property type="entry name" value="Epimerase"/>
    <property type="match status" value="1"/>
</dbReference>
<dbReference type="OrthoDB" id="9801785at2"/>
<dbReference type="Gene3D" id="3.40.50.720">
    <property type="entry name" value="NAD(P)-binding Rossmann-like Domain"/>
    <property type="match status" value="1"/>
</dbReference>
<dbReference type="STRING" id="314285.KT71_06334"/>
<name>A4AB66_9GAMM</name>
<dbReference type="InterPro" id="IPR001509">
    <property type="entry name" value="Epimerase_deHydtase"/>
</dbReference>
<dbReference type="CDD" id="cd08946">
    <property type="entry name" value="SDR_e"/>
    <property type="match status" value="1"/>
</dbReference>
<sequence length="303" mass="34515">MKVMVTGGAGYIGNELVYRLSAEPGVKDILVYDNLCKGNYNLFTGLRKVPGNNVRFIQADILDSRSLRSCMEGMDVVVHLAAKVETPFADQNAHDFEQTNHWGTAEVVYTAEEVGIGRLIYLSSQSVYGQGDITNTEHPRVPNSYYSISKMRGEDHVMRLMEKIPVQLLRCANVYGYSKNLRFETMVNQFVFDAHFTNRVAVHGDPAHTVSHISVYRLVEVLARMIKRDMDSDVYNLSHRDFSSMDLVDSLKELYPELETIFVDQHIPLYDLTMSCDERLLEMLPGGSTMTEDLVKFRELFTF</sequence>
<feature type="domain" description="NAD-dependent epimerase/dehydratase" evidence="3">
    <location>
        <begin position="3"/>
        <end position="237"/>
    </location>
</feature>
<gene>
    <name evidence="4" type="ORF">KT71_06334</name>
</gene>
<evidence type="ECO:0000313" key="5">
    <source>
        <dbReference type="Proteomes" id="UP000019205"/>
    </source>
</evidence>
<dbReference type="AlphaFoldDB" id="A4AB66"/>
<comment type="caution">
    <text evidence="4">The sequence shown here is derived from an EMBL/GenBank/DDBJ whole genome shotgun (WGS) entry which is preliminary data.</text>
</comment>
<dbReference type="eggNOG" id="COG0451">
    <property type="taxonomic scope" value="Bacteria"/>
</dbReference>
<dbReference type="EC" id="5.1.3.2" evidence="4"/>
<dbReference type="PANTHER" id="PTHR43000">
    <property type="entry name" value="DTDP-D-GLUCOSE 4,6-DEHYDRATASE-RELATED"/>
    <property type="match status" value="1"/>
</dbReference>